<dbReference type="GO" id="GO:0006272">
    <property type="term" value="P:leading strand elongation"/>
    <property type="evidence" value="ECO:0007669"/>
    <property type="project" value="TreeGrafter"/>
</dbReference>
<dbReference type="CDD" id="cd22928">
    <property type="entry name" value="HFD_POLE3_DPB4"/>
    <property type="match status" value="1"/>
</dbReference>
<feature type="domain" description="Transcription factor CBF/NF-Y/archaeal histone" evidence="7">
    <location>
        <begin position="35"/>
        <end position="99"/>
    </location>
</feature>
<dbReference type="InterPro" id="IPR009072">
    <property type="entry name" value="Histone-fold"/>
</dbReference>
<accession>A0A0C3HFK2</accession>
<dbReference type="SUPFAM" id="SSF47113">
    <property type="entry name" value="Histone-fold"/>
    <property type="match status" value="1"/>
</dbReference>
<dbReference type="HOGENOM" id="CLU_043417_1_1_1"/>
<dbReference type="FunCoup" id="A0A0C3HFK2">
    <property type="interactions" value="208"/>
</dbReference>
<protein>
    <recommendedName>
        <fullName evidence="4">DNA polymerase epsilon subunit D</fullName>
    </recommendedName>
    <alternativeName>
        <fullName evidence="5">DNA polymerase II subunit D</fullName>
    </alternativeName>
</protein>
<dbReference type="GO" id="GO:0031507">
    <property type="term" value="P:heterochromatin formation"/>
    <property type="evidence" value="ECO:0007669"/>
    <property type="project" value="TreeGrafter"/>
</dbReference>
<dbReference type="GO" id="GO:0008622">
    <property type="term" value="C:epsilon DNA polymerase complex"/>
    <property type="evidence" value="ECO:0007669"/>
    <property type="project" value="TreeGrafter"/>
</dbReference>
<feature type="compositionally biased region" description="Acidic residues" evidence="6">
    <location>
        <begin position="210"/>
        <end position="233"/>
    </location>
</feature>
<dbReference type="AlphaFoldDB" id="A0A0C3HFK2"/>
<dbReference type="STRING" id="913774.A0A0C3HFK2"/>
<organism evidence="8 9">
    <name type="scientific">Oidiodendron maius (strain Zn)</name>
    <dbReference type="NCBI Taxonomy" id="913774"/>
    <lineage>
        <taxon>Eukaryota</taxon>
        <taxon>Fungi</taxon>
        <taxon>Dikarya</taxon>
        <taxon>Ascomycota</taxon>
        <taxon>Pezizomycotina</taxon>
        <taxon>Leotiomycetes</taxon>
        <taxon>Leotiomycetes incertae sedis</taxon>
        <taxon>Myxotrichaceae</taxon>
        <taxon>Oidiodendron</taxon>
    </lineage>
</organism>
<feature type="region of interest" description="Disordered" evidence="6">
    <location>
        <begin position="1"/>
        <end position="30"/>
    </location>
</feature>
<keyword evidence="2" id="KW-0235">DNA replication</keyword>
<dbReference type="InParanoid" id="A0A0C3HFK2"/>
<dbReference type="Gene3D" id="1.10.20.10">
    <property type="entry name" value="Histone, subunit A"/>
    <property type="match status" value="1"/>
</dbReference>
<sequence>MPPRKSDASKAATGDEGTPVKDVPPRDGLNVEDLNLPKSIVTRLAKGVLPPNTQIQGNAMLAMTKSATVFVNYLATHANENAMNQNRKTIAPQDVFKALDDLEFPDFRPRLEMELARFNEVQTNKRNAYRQKVAADKMASAGGDEGEGPAAKKVRRADGEVGAGGEMRDTGAGEDEEIVDDEEEHEEEPEEEDDDDEQEGENEHERLDVEEPLEEMEQHEAEDEALDNGEDSE</sequence>
<dbReference type="PANTHER" id="PTHR46172">
    <property type="entry name" value="DNA POLYMERASE EPSILON SUBUNIT 3"/>
    <property type="match status" value="1"/>
</dbReference>
<evidence type="ECO:0000256" key="5">
    <source>
        <dbReference type="ARBA" id="ARBA00042096"/>
    </source>
</evidence>
<dbReference type="Proteomes" id="UP000054321">
    <property type="component" value="Unassembled WGS sequence"/>
</dbReference>
<comment type="subcellular location">
    <subcellularLocation>
        <location evidence="1">Nucleus</location>
    </subcellularLocation>
</comment>
<evidence type="ECO:0000256" key="1">
    <source>
        <dbReference type="ARBA" id="ARBA00004123"/>
    </source>
</evidence>
<reference evidence="9" key="2">
    <citation type="submission" date="2015-01" db="EMBL/GenBank/DDBJ databases">
        <title>Evolutionary Origins and Diversification of the Mycorrhizal Mutualists.</title>
        <authorList>
            <consortium name="DOE Joint Genome Institute"/>
            <consortium name="Mycorrhizal Genomics Consortium"/>
            <person name="Kohler A."/>
            <person name="Kuo A."/>
            <person name="Nagy L.G."/>
            <person name="Floudas D."/>
            <person name="Copeland A."/>
            <person name="Barry K.W."/>
            <person name="Cichocki N."/>
            <person name="Veneault-Fourrey C."/>
            <person name="LaButti K."/>
            <person name="Lindquist E.A."/>
            <person name="Lipzen A."/>
            <person name="Lundell T."/>
            <person name="Morin E."/>
            <person name="Murat C."/>
            <person name="Riley R."/>
            <person name="Ohm R."/>
            <person name="Sun H."/>
            <person name="Tunlid A."/>
            <person name="Henrissat B."/>
            <person name="Grigoriev I.V."/>
            <person name="Hibbett D.S."/>
            <person name="Martin F."/>
        </authorList>
    </citation>
    <scope>NUCLEOTIDE SEQUENCE [LARGE SCALE GENOMIC DNA]</scope>
    <source>
        <strain evidence="9">Zn</strain>
    </source>
</reference>
<dbReference type="OrthoDB" id="1707486at2759"/>
<feature type="compositionally biased region" description="Acidic residues" evidence="6">
    <location>
        <begin position="172"/>
        <end position="200"/>
    </location>
</feature>
<dbReference type="InterPro" id="IPR051377">
    <property type="entry name" value="DNA_Pol-Epsilon_Subunit"/>
</dbReference>
<dbReference type="GO" id="GO:0031490">
    <property type="term" value="F:chromatin DNA binding"/>
    <property type="evidence" value="ECO:0007669"/>
    <property type="project" value="TreeGrafter"/>
</dbReference>
<evidence type="ECO:0000256" key="3">
    <source>
        <dbReference type="ARBA" id="ARBA00023242"/>
    </source>
</evidence>
<evidence type="ECO:0000313" key="9">
    <source>
        <dbReference type="Proteomes" id="UP000054321"/>
    </source>
</evidence>
<keyword evidence="9" id="KW-1185">Reference proteome</keyword>
<keyword evidence="3" id="KW-0539">Nucleus</keyword>
<proteinExistence type="predicted"/>
<reference evidence="8 9" key="1">
    <citation type="submission" date="2014-04" db="EMBL/GenBank/DDBJ databases">
        <authorList>
            <consortium name="DOE Joint Genome Institute"/>
            <person name="Kuo A."/>
            <person name="Martino E."/>
            <person name="Perotto S."/>
            <person name="Kohler A."/>
            <person name="Nagy L.G."/>
            <person name="Floudas D."/>
            <person name="Copeland A."/>
            <person name="Barry K.W."/>
            <person name="Cichocki N."/>
            <person name="Veneault-Fourrey C."/>
            <person name="LaButti K."/>
            <person name="Lindquist E.A."/>
            <person name="Lipzen A."/>
            <person name="Lundell T."/>
            <person name="Morin E."/>
            <person name="Murat C."/>
            <person name="Sun H."/>
            <person name="Tunlid A."/>
            <person name="Henrissat B."/>
            <person name="Grigoriev I.V."/>
            <person name="Hibbett D.S."/>
            <person name="Martin F."/>
            <person name="Nordberg H.P."/>
            <person name="Cantor M.N."/>
            <person name="Hua S.X."/>
        </authorList>
    </citation>
    <scope>NUCLEOTIDE SEQUENCE [LARGE SCALE GENOMIC DNA]</scope>
    <source>
        <strain evidence="8 9">Zn</strain>
    </source>
</reference>
<dbReference type="EMBL" id="KN832875">
    <property type="protein sequence ID" value="KIN01935.1"/>
    <property type="molecule type" value="Genomic_DNA"/>
</dbReference>
<dbReference type="PANTHER" id="PTHR46172:SF1">
    <property type="entry name" value="DNA POLYMERASE EPSILON SUBUNIT 3"/>
    <property type="match status" value="1"/>
</dbReference>
<evidence type="ECO:0000256" key="2">
    <source>
        <dbReference type="ARBA" id="ARBA00022705"/>
    </source>
</evidence>
<dbReference type="InterPro" id="IPR003958">
    <property type="entry name" value="CBFA_NFYB_domain"/>
</dbReference>
<evidence type="ECO:0000256" key="6">
    <source>
        <dbReference type="SAM" id="MobiDB-lite"/>
    </source>
</evidence>
<evidence type="ECO:0000256" key="4">
    <source>
        <dbReference type="ARBA" id="ARBA00039775"/>
    </source>
</evidence>
<name>A0A0C3HFK2_OIDMZ</name>
<dbReference type="GO" id="GO:0008623">
    <property type="term" value="C:CHRAC"/>
    <property type="evidence" value="ECO:0007669"/>
    <property type="project" value="TreeGrafter"/>
</dbReference>
<evidence type="ECO:0000259" key="7">
    <source>
        <dbReference type="Pfam" id="PF00808"/>
    </source>
</evidence>
<feature type="region of interest" description="Disordered" evidence="6">
    <location>
        <begin position="132"/>
        <end position="233"/>
    </location>
</feature>
<dbReference type="GO" id="GO:0006974">
    <property type="term" value="P:DNA damage response"/>
    <property type="evidence" value="ECO:0007669"/>
    <property type="project" value="TreeGrafter"/>
</dbReference>
<dbReference type="GO" id="GO:0046982">
    <property type="term" value="F:protein heterodimerization activity"/>
    <property type="evidence" value="ECO:0007669"/>
    <property type="project" value="InterPro"/>
</dbReference>
<evidence type="ECO:0000313" key="8">
    <source>
        <dbReference type="EMBL" id="KIN01935.1"/>
    </source>
</evidence>
<gene>
    <name evidence="8" type="ORF">OIDMADRAFT_161624</name>
</gene>
<dbReference type="Pfam" id="PF00808">
    <property type="entry name" value="CBFD_NFYB_HMF"/>
    <property type="match status" value="1"/>
</dbReference>